<accession>A0A0E9X3M5</accession>
<reference evidence="1" key="1">
    <citation type="submission" date="2014-11" db="EMBL/GenBank/DDBJ databases">
        <authorList>
            <person name="Amaro Gonzalez C."/>
        </authorList>
    </citation>
    <scope>NUCLEOTIDE SEQUENCE</scope>
</reference>
<dbReference type="EMBL" id="GBXM01011265">
    <property type="protein sequence ID" value="JAH97312.1"/>
    <property type="molecule type" value="Transcribed_RNA"/>
</dbReference>
<proteinExistence type="predicted"/>
<sequence>MTSIFSSSVTLNQHVHLHSHAQRTLCTCYLGCEWLTHDCVFFNWGRGVVCNSKSVSGKKCLFKKVFRN</sequence>
<protein>
    <submittedName>
        <fullName evidence="1">Uncharacterized protein</fullName>
    </submittedName>
</protein>
<evidence type="ECO:0000313" key="1">
    <source>
        <dbReference type="EMBL" id="JAH97312.1"/>
    </source>
</evidence>
<dbReference type="AlphaFoldDB" id="A0A0E9X3M5"/>
<name>A0A0E9X3M5_ANGAN</name>
<reference evidence="1" key="2">
    <citation type="journal article" date="2015" name="Fish Shellfish Immunol.">
        <title>Early steps in the European eel (Anguilla anguilla)-Vibrio vulnificus interaction in the gills: Role of the RtxA13 toxin.</title>
        <authorList>
            <person name="Callol A."/>
            <person name="Pajuelo D."/>
            <person name="Ebbesson L."/>
            <person name="Teles M."/>
            <person name="MacKenzie S."/>
            <person name="Amaro C."/>
        </authorList>
    </citation>
    <scope>NUCLEOTIDE SEQUENCE</scope>
</reference>
<organism evidence="1">
    <name type="scientific">Anguilla anguilla</name>
    <name type="common">European freshwater eel</name>
    <name type="synonym">Muraena anguilla</name>
    <dbReference type="NCBI Taxonomy" id="7936"/>
    <lineage>
        <taxon>Eukaryota</taxon>
        <taxon>Metazoa</taxon>
        <taxon>Chordata</taxon>
        <taxon>Craniata</taxon>
        <taxon>Vertebrata</taxon>
        <taxon>Euteleostomi</taxon>
        <taxon>Actinopterygii</taxon>
        <taxon>Neopterygii</taxon>
        <taxon>Teleostei</taxon>
        <taxon>Anguilliformes</taxon>
        <taxon>Anguillidae</taxon>
        <taxon>Anguilla</taxon>
    </lineage>
</organism>